<dbReference type="EnsemblMetazoa" id="AFAF019870-RA">
    <property type="protein sequence ID" value="AFAF019870-PA"/>
    <property type="gene ID" value="AFAF019870"/>
</dbReference>
<dbReference type="PROSITE" id="PS00134">
    <property type="entry name" value="TRYPSIN_HIS"/>
    <property type="match status" value="3"/>
</dbReference>
<feature type="domain" description="Peptidase S1" evidence="11">
    <location>
        <begin position="56"/>
        <end position="301"/>
    </location>
</feature>
<evidence type="ECO:0000256" key="6">
    <source>
        <dbReference type="ARBA" id="ARBA00023157"/>
    </source>
</evidence>
<dbReference type="PANTHER" id="PTHR24260:SF147">
    <property type="entry name" value="EG:BACR7A4.3 PROTEIN-RELATED"/>
    <property type="match status" value="1"/>
</dbReference>
<dbReference type="FunFam" id="2.40.10.10:FF:000028">
    <property type="entry name" value="Serine protease easter"/>
    <property type="match status" value="2"/>
</dbReference>
<feature type="domain" description="Peptidase S1" evidence="11">
    <location>
        <begin position="313"/>
        <end position="548"/>
    </location>
</feature>
<keyword evidence="9" id="KW-0645">Protease</keyword>
<dbReference type="InterPro" id="IPR009003">
    <property type="entry name" value="Peptidase_S1_PA"/>
</dbReference>
<dbReference type="InterPro" id="IPR033116">
    <property type="entry name" value="TRYPSIN_SER"/>
</dbReference>
<reference evidence="12" key="2">
    <citation type="submission" date="2020-05" db="UniProtKB">
        <authorList>
            <consortium name="EnsemblMetazoa"/>
        </authorList>
    </citation>
    <scope>IDENTIFICATION</scope>
    <source>
        <strain evidence="12">FAR1</strain>
    </source>
</reference>
<keyword evidence="6" id="KW-1015">Disulfide bond</keyword>
<reference evidence="13" key="1">
    <citation type="submission" date="2014-01" db="EMBL/GenBank/DDBJ databases">
        <title>The Genome Sequence of Anopheles farauti FAR1 (V2).</title>
        <authorList>
            <consortium name="The Broad Institute Genomics Platform"/>
            <person name="Neafsey D.E."/>
            <person name="Besansky N."/>
            <person name="Howell P."/>
            <person name="Walton C."/>
            <person name="Young S.K."/>
            <person name="Zeng Q."/>
            <person name="Gargeya S."/>
            <person name="Fitzgerald M."/>
            <person name="Haas B."/>
            <person name="Abouelleil A."/>
            <person name="Allen A.W."/>
            <person name="Alvarado L."/>
            <person name="Arachchi H.M."/>
            <person name="Berlin A.M."/>
            <person name="Chapman S.B."/>
            <person name="Gainer-Dewar J."/>
            <person name="Goldberg J."/>
            <person name="Griggs A."/>
            <person name="Gujja S."/>
            <person name="Hansen M."/>
            <person name="Howarth C."/>
            <person name="Imamovic A."/>
            <person name="Ireland A."/>
            <person name="Larimer J."/>
            <person name="McCowan C."/>
            <person name="Murphy C."/>
            <person name="Pearson M."/>
            <person name="Poon T.W."/>
            <person name="Priest M."/>
            <person name="Roberts A."/>
            <person name="Saif S."/>
            <person name="Shea T."/>
            <person name="Sisk P."/>
            <person name="Sykes S."/>
            <person name="Wortman J."/>
            <person name="Nusbaum C."/>
            <person name="Birren B."/>
        </authorList>
    </citation>
    <scope>NUCLEOTIDE SEQUENCE [LARGE SCALE GENOMIC DNA]</scope>
    <source>
        <strain evidence="13">FAR1</strain>
    </source>
</reference>
<keyword evidence="9" id="KW-0720">Serine protease</keyword>
<evidence type="ECO:0000256" key="2">
    <source>
        <dbReference type="ARBA" id="ARBA00022525"/>
    </source>
</evidence>
<dbReference type="CDD" id="cd00190">
    <property type="entry name" value="Tryp_SPc"/>
    <property type="match status" value="3"/>
</dbReference>
<feature type="domain" description="Peptidase S1" evidence="11">
    <location>
        <begin position="854"/>
        <end position="1084"/>
    </location>
</feature>
<keyword evidence="5" id="KW-0391">Immunity</keyword>
<dbReference type="InterPro" id="IPR001254">
    <property type="entry name" value="Trypsin_dom"/>
</dbReference>
<accession>A0A182QZA9</accession>
<comment type="subcellular location">
    <subcellularLocation>
        <location evidence="1">Secreted</location>
    </subcellularLocation>
</comment>
<dbReference type="PROSITE" id="PS50240">
    <property type="entry name" value="TRYPSIN_DOM"/>
    <property type="match status" value="6"/>
</dbReference>
<dbReference type="InterPro" id="IPR051333">
    <property type="entry name" value="CLIP_Serine_Protease"/>
</dbReference>
<organism evidence="12 13">
    <name type="scientific">Anopheles farauti</name>
    <dbReference type="NCBI Taxonomy" id="69004"/>
    <lineage>
        <taxon>Eukaryota</taxon>
        <taxon>Metazoa</taxon>
        <taxon>Ecdysozoa</taxon>
        <taxon>Arthropoda</taxon>
        <taxon>Hexapoda</taxon>
        <taxon>Insecta</taxon>
        <taxon>Pterygota</taxon>
        <taxon>Neoptera</taxon>
        <taxon>Endopterygota</taxon>
        <taxon>Diptera</taxon>
        <taxon>Nematocera</taxon>
        <taxon>Culicoidea</taxon>
        <taxon>Culicidae</taxon>
        <taxon>Anophelinae</taxon>
        <taxon>Anopheles</taxon>
    </lineage>
</organism>
<dbReference type="GO" id="GO:0005576">
    <property type="term" value="C:extracellular region"/>
    <property type="evidence" value="ECO:0007669"/>
    <property type="project" value="UniProtKB-SubCell"/>
</dbReference>
<evidence type="ECO:0000256" key="1">
    <source>
        <dbReference type="ARBA" id="ARBA00004613"/>
    </source>
</evidence>
<keyword evidence="7" id="KW-0325">Glycoprotein</keyword>
<sequence length="1592" mass="175265">MFANTNILLPAVLAILGVGLCEDFVDDPPPDYSVGNGFKDCANRFSRTFRIPQIEVFGGVRAYQGEFPHMAAIGWTRSDGTIDYLCGGSLITQQFVLTAAHCAVDSKNIHPDTVRLGETDLASADDDELAEQVKIVRFIKHPKYRESKKYYDIALIKLAKSVEGNEAICAACIWRERNAPHVGMEAVGFGATGFGERLSPTLQKVELRELSLVECAKRIPTSRRQMPEGLREDQLCAHSETMDTCEGDSGGPLQVKLHDVFGNVFPFVVGVVSFGTPCTEGSTGVYTRIGSYLDWIAQEVNQPLNNSVCTDSVVCGRKVNPTISAQIKPRFPKNRFGLLWKEDETDFYQCGGLLIDFQYVLTSASCVTSAKGSPKFVAFDAKSDHAPIETVFVHPQYDRNDAAFDIALLKLSKYAKLDVTQPICPWVDQSENSPNSLTFQLAASIPQKPFRGREASDGSRSFILQSLSGQECPIGKHSEAQDLLCINRNVSLLPGTCQVDYGGPVLIEVSKDVYRVVGVQSRLTDGCGGDAIFTRVQHHTQWLETIMFSKLNDYLVVLLIASIVRGQEFLDHPPANYTVGRSFDDCAARFPFKEHDYAHIQAFGGERAFQGEFQHMAAIGWTRSEERIDYLCGGSLITWSFVLTAAHCAVDTNHIAPDTVRLGDTDLGSSDDDKLAQQVAIARIVKHPLYRTSKKYYDLALVELAERLWPNGAICVACIWREPTSPGGLLDAVGFGALGFGEQLSPALQKVRLSVLDTGECAQRIPTSRREMPEGLRADQLCAHSETMDTCEGDSGGPLQTELHDVFGTVFPLIAGVVSFGTPCSEGSTGVYTRVSSFLSWIEQETNQSLSYGVCAGYNACNRHVNPSIKANFKRNWPVNRMGLLWQKEEKDVYQCGGILIDYQYVLTSADCVTSSRGPPGFAAVIGDSEQVPIEDVFVHPEYVKGRPYFDIAVVKLSKYANLDDAQPVCPWTKQSHGDWRRASLKYGVTIPQQFSYIDYMNEDLRSYVLSTVEPEQCDVGEKVPENDLVCIRRNVSLVPGSCKVDYGGPVLTEVGDDMYYLHGVLSRRTQDCGDCPKRFYSDVGPLLGGLGAFGGIRALRGEFQHMVAIGWTRAGGKIDYLCGGSLISRTFVLTAAHCAWDGNNLRPDTVRLGDTDLGSPEDDEFAQQIPIARLIVHPQYRGSRKYFDLALIELGQSANFTSAVCPACMWQEKELPAGPMDAVGFGATGFGEALSPTLQRVVLNHIGRDECKQRIAVNRREMPEGFRADQFCAVGGGMDTCEGDSGGPIGVKLLDVGGVVTSLVTGVVSFGTPCMDGSTGVYTKISEYIDWIERETNESHSYEVCTKTMFCIGRPTENINIYFENIYTKSRFGLLWEKDGVKYECGATLVDYQFLLTTASCVTSSKGHPTYVTSLDDEQATVEDVYVSPLYKPGRPENDIALVKITQFVNHTVYRPACLWDRKVDGEWKFSPKFSAYGPQQNPFEPLTFSNKAIAVTAQNGSSCEQKMAGGTDLRCFDNKVALVPGVCSMDHGAPVIDKSFWGDPVYVYGVVSPLSKGCGSDLFMIDVTPHIAWIESIIVWKRDQYLVFSD</sequence>
<dbReference type="VEuPathDB" id="VectorBase:AFAF019870"/>
<dbReference type="InterPro" id="IPR018114">
    <property type="entry name" value="TRYPSIN_HIS"/>
</dbReference>
<keyword evidence="4 10" id="KW-0732">Signal</keyword>
<dbReference type="GO" id="GO:0006508">
    <property type="term" value="P:proteolysis"/>
    <property type="evidence" value="ECO:0007669"/>
    <property type="project" value="UniProtKB-KW"/>
</dbReference>
<dbReference type="Pfam" id="PF00089">
    <property type="entry name" value="Trypsin"/>
    <property type="match status" value="6"/>
</dbReference>
<keyword evidence="2" id="KW-0964">Secreted</keyword>
<dbReference type="Gene3D" id="2.40.10.10">
    <property type="entry name" value="Trypsin-like serine proteases"/>
    <property type="match status" value="6"/>
</dbReference>
<dbReference type="PANTHER" id="PTHR24260">
    <property type="match status" value="1"/>
</dbReference>
<dbReference type="SUPFAM" id="SSF50494">
    <property type="entry name" value="Trypsin-like serine proteases"/>
    <property type="match status" value="6"/>
</dbReference>
<dbReference type="Proteomes" id="UP000075886">
    <property type="component" value="Unassembled WGS sequence"/>
</dbReference>
<keyword evidence="13" id="KW-1185">Reference proteome</keyword>
<feature type="signal peptide" evidence="10">
    <location>
        <begin position="1"/>
        <end position="21"/>
    </location>
</feature>
<dbReference type="PRINTS" id="PR00722">
    <property type="entry name" value="CHYMOTRYPSIN"/>
</dbReference>
<protein>
    <recommendedName>
        <fullName evidence="11">Peptidase S1 domain-containing protein</fullName>
    </recommendedName>
</protein>
<feature type="chain" id="PRO_5008133684" description="Peptidase S1 domain-containing protein" evidence="10">
    <location>
        <begin position="22"/>
        <end position="1592"/>
    </location>
</feature>
<evidence type="ECO:0000256" key="8">
    <source>
        <dbReference type="ARBA" id="ARBA00024195"/>
    </source>
</evidence>
<dbReference type="InterPro" id="IPR001314">
    <property type="entry name" value="Peptidase_S1A"/>
</dbReference>
<dbReference type="GO" id="GO:0004252">
    <property type="term" value="F:serine-type endopeptidase activity"/>
    <property type="evidence" value="ECO:0007669"/>
    <property type="project" value="InterPro"/>
</dbReference>
<evidence type="ECO:0000256" key="3">
    <source>
        <dbReference type="ARBA" id="ARBA00022588"/>
    </source>
</evidence>
<feature type="domain" description="Peptidase S1" evidence="11">
    <location>
        <begin position="1386"/>
        <end position="1581"/>
    </location>
</feature>
<name>A0A182QZA9_9DIPT</name>
<evidence type="ECO:0000313" key="12">
    <source>
        <dbReference type="EnsemblMetazoa" id="AFAF019870-PA"/>
    </source>
</evidence>
<dbReference type="EMBL" id="AXCN02002112">
    <property type="status" value="NOT_ANNOTATED_CDS"/>
    <property type="molecule type" value="Genomic_DNA"/>
</dbReference>
<evidence type="ECO:0000256" key="5">
    <source>
        <dbReference type="ARBA" id="ARBA00022859"/>
    </source>
</evidence>
<keyword evidence="3" id="KW-0399">Innate immunity</keyword>
<dbReference type="STRING" id="69004.A0A182QZA9"/>
<dbReference type="GO" id="GO:0045087">
    <property type="term" value="P:innate immune response"/>
    <property type="evidence" value="ECO:0007669"/>
    <property type="project" value="UniProtKB-KW"/>
</dbReference>
<evidence type="ECO:0000313" key="13">
    <source>
        <dbReference type="Proteomes" id="UP000075886"/>
    </source>
</evidence>
<evidence type="ECO:0000256" key="10">
    <source>
        <dbReference type="SAM" id="SignalP"/>
    </source>
</evidence>
<keyword evidence="9" id="KW-0378">Hydrolase</keyword>
<dbReference type="PROSITE" id="PS00135">
    <property type="entry name" value="TRYPSIN_SER"/>
    <property type="match status" value="2"/>
</dbReference>
<evidence type="ECO:0000256" key="9">
    <source>
        <dbReference type="RuleBase" id="RU363034"/>
    </source>
</evidence>
<feature type="domain" description="Peptidase S1" evidence="11">
    <location>
        <begin position="602"/>
        <end position="847"/>
    </location>
</feature>
<evidence type="ECO:0000256" key="4">
    <source>
        <dbReference type="ARBA" id="ARBA00022729"/>
    </source>
</evidence>
<feature type="domain" description="Peptidase S1" evidence="11">
    <location>
        <begin position="1087"/>
        <end position="1338"/>
    </location>
</feature>
<proteinExistence type="inferred from homology"/>
<evidence type="ECO:0000259" key="11">
    <source>
        <dbReference type="PROSITE" id="PS50240"/>
    </source>
</evidence>
<dbReference type="InterPro" id="IPR043504">
    <property type="entry name" value="Peptidase_S1_PA_chymotrypsin"/>
</dbReference>
<dbReference type="SMART" id="SM00020">
    <property type="entry name" value="Tryp_SPc"/>
    <property type="match status" value="4"/>
</dbReference>
<evidence type="ECO:0000256" key="7">
    <source>
        <dbReference type="ARBA" id="ARBA00023180"/>
    </source>
</evidence>
<comment type="similarity">
    <text evidence="8">Belongs to the peptidase S1 family. CLIP subfamily.</text>
</comment>